<comment type="function">
    <text evidence="11">Component of the F(0) channel, it forms part of the peripheral stalk, linking F(1) to F(0). The b'-subunit is a diverged and duplicated form of b found in plants and photosynthetic bacteria.</text>
</comment>
<evidence type="ECO:0000256" key="2">
    <source>
        <dbReference type="ARBA" id="ARBA00022448"/>
    </source>
</evidence>
<evidence type="ECO:0000256" key="11">
    <source>
        <dbReference type="ARBA" id="ARBA00025614"/>
    </source>
</evidence>
<evidence type="ECO:0000256" key="13">
    <source>
        <dbReference type="HAMAP-Rule" id="MF_01398"/>
    </source>
</evidence>
<sequence>MQIDWLTVAAQIVNFLVLVWLLKHFLYGPVTAAMARREDRIAERVNSAREREDAAERERERLHERMERLEDRRDAVLEQAREEAESEKQRLLEEARADVDDKREHWRQQLRDEQDAFAKQLRRQTAEGFADLARKALSDLADVRLEDRMVETLGARLVGLAEDEREQFRGAGELVVSTGFELDDERRARLTELVQEHLGDDRQPGFEQDPELVCGIALTAGGRRLAWSLADYLDGFERKLTAHLDHRQRESADTESKTESDAERETAATSS</sequence>
<keyword evidence="4 13" id="KW-0812">Transmembrane</keyword>
<keyword evidence="14" id="KW-0175">Coiled coil</keyword>
<organism evidence="16 17">
    <name type="scientific">Thiohalocapsa halophila</name>
    <dbReference type="NCBI Taxonomy" id="69359"/>
    <lineage>
        <taxon>Bacteria</taxon>
        <taxon>Pseudomonadati</taxon>
        <taxon>Pseudomonadota</taxon>
        <taxon>Gammaproteobacteria</taxon>
        <taxon>Chromatiales</taxon>
        <taxon>Chromatiaceae</taxon>
        <taxon>Thiohalocapsa</taxon>
    </lineage>
</organism>
<keyword evidence="6 13" id="KW-1133">Transmembrane helix</keyword>
<gene>
    <name evidence="13" type="primary">atpF</name>
    <name evidence="16" type="ORF">CKO31_13995</name>
</gene>
<evidence type="ECO:0000256" key="5">
    <source>
        <dbReference type="ARBA" id="ARBA00022781"/>
    </source>
</evidence>
<dbReference type="NCBIfam" id="TIGR03321">
    <property type="entry name" value="alt_F1F0_F0_B"/>
    <property type="match status" value="1"/>
</dbReference>
<dbReference type="InterPro" id="IPR017707">
    <property type="entry name" value="Alt_ATP_synth_F0_bsu"/>
</dbReference>
<evidence type="ECO:0000313" key="17">
    <source>
        <dbReference type="Proteomes" id="UP000748752"/>
    </source>
</evidence>
<comment type="caution">
    <text evidence="16">The sequence shown here is derived from an EMBL/GenBank/DDBJ whole genome shotgun (WGS) entry which is preliminary data.</text>
</comment>
<comment type="similarity">
    <text evidence="1 13">Belongs to the ATPase B chain family.</text>
</comment>
<keyword evidence="7 13" id="KW-0406">Ion transport</keyword>
<reference evidence="16 17" key="1">
    <citation type="journal article" date="2020" name="Microorganisms">
        <title>Osmotic Adaptation and Compatible Solute Biosynthesis of Phototrophic Bacteria as Revealed from Genome Analyses.</title>
        <authorList>
            <person name="Imhoff J.F."/>
            <person name="Rahn T."/>
            <person name="Kunzel S."/>
            <person name="Keller A."/>
            <person name="Neulinger S.C."/>
        </authorList>
    </citation>
    <scope>NUCLEOTIDE SEQUENCE [LARGE SCALE GENOMIC DNA]</scope>
    <source>
        <strain evidence="16 17">DSM 6210</strain>
    </source>
</reference>
<proteinExistence type="inferred from homology"/>
<dbReference type="HAMAP" id="MF_01398">
    <property type="entry name" value="ATP_synth_b_bprime"/>
    <property type="match status" value="1"/>
</dbReference>
<dbReference type="RefSeq" id="WP_200238663.1">
    <property type="nucleotide sequence ID" value="NZ_NRRV01000033.1"/>
</dbReference>
<evidence type="ECO:0000256" key="9">
    <source>
        <dbReference type="ARBA" id="ARBA00023310"/>
    </source>
</evidence>
<dbReference type="PANTHER" id="PTHR33445:SF2">
    <property type="entry name" value="ATP SYNTHASE SUBUNIT B', CHLOROPLASTIC"/>
    <property type="match status" value="1"/>
</dbReference>
<dbReference type="PANTHER" id="PTHR33445">
    <property type="entry name" value="ATP SYNTHASE SUBUNIT B', CHLOROPLASTIC"/>
    <property type="match status" value="1"/>
</dbReference>
<keyword evidence="2 13" id="KW-0813">Transport</keyword>
<accession>A0ABS1CJ28</accession>
<protein>
    <recommendedName>
        <fullName evidence="13">ATP synthase subunit b</fullName>
    </recommendedName>
    <alternativeName>
        <fullName evidence="13">ATP synthase F(0) sector subunit b</fullName>
    </alternativeName>
    <alternativeName>
        <fullName evidence="13">ATPase subunit I</fullName>
    </alternativeName>
    <alternativeName>
        <fullName evidence="13">F-type ATPase subunit b</fullName>
        <shortName evidence="13">F-ATPase subunit b</shortName>
    </alternativeName>
</protein>
<evidence type="ECO:0000256" key="14">
    <source>
        <dbReference type="SAM" id="Coils"/>
    </source>
</evidence>
<feature type="transmembrane region" description="Helical" evidence="13">
    <location>
        <begin position="6"/>
        <end position="27"/>
    </location>
</feature>
<keyword evidence="13" id="KW-1003">Cell membrane</keyword>
<keyword evidence="3 13" id="KW-0138">CF(0)</keyword>
<dbReference type="InterPro" id="IPR002146">
    <property type="entry name" value="ATP_synth_b/b'su_bac/chlpt"/>
</dbReference>
<evidence type="ECO:0000256" key="1">
    <source>
        <dbReference type="ARBA" id="ARBA00005513"/>
    </source>
</evidence>
<evidence type="ECO:0000256" key="12">
    <source>
        <dbReference type="ARBA" id="ARBA00037847"/>
    </source>
</evidence>
<dbReference type="CDD" id="cd06503">
    <property type="entry name" value="ATP-synt_Fo_b"/>
    <property type="match status" value="1"/>
</dbReference>
<keyword evidence="5 13" id="KW-0375">Hydrogen ion transport</keyword>
<evidence type="ECO:0000256" key="15">
    <source>
        <dbReference type="SAM" id="MobiDB-lite"/>
    </source>
</evidence>
<evidence type="ECO:0000256" key="3">
    <source>
        <dbReference type="ARBA" id="ARBA00022547"/>
    </source>
</evidence>
<evidence type="ECO:0000256" key="6">
    <source>
        <dbReference type="ARBA" id="ARBA00022989"/>
    </source>
</evidence>
<keyword evidence="8 13" id="KW-0472">Membrane</keyword>
<dbReference type="EMBL" id="NRRV01000033">
    <property type="protein sequence ID" value="MBK1631827.1"/>
    <property type="molecule type" value="Genomic_DNA"/>
</dbReference>
<keyword evidence="9 13" id="KW-0066">ATP synthesis</keyword>
<keyword evidence="17" id="KW-1185">Reference proteome</keyword>
<feature type="coiled-coil region" evidence="14">
    <location>
        <begin position="38"/>
        <end position="127"/>
    </location>
</feature>
<evidence type="ECO:0000313" key="16">
    <source>
        <dbReference type="EMBL" id="MBK1631827.1"/>
    </source>
</evidence>
<evidence type="ECO:0000256" key="8">
    <source>
        <dbReference type="ARBA" id="ARBA00023136"/>
    </source>
</evidence>
<dbReference type="InterPro" id="IPR050059">
    <property type="entry name" value="ATP_synthase_B_chain"/>
</dbReference>
<comment type="subunit">
    <text evidence="13">F-type ATPases have 2 components, F(1) - the catalytic core - and F(0) - the membrane proton channel. F(1) has five subunits: alpha(3), beta(3), gamma(1), delta(1), epsilon(1). F(0) has three main subunits: a(1), b(2) and c(10-14). The alpha and beta chains form an alternating ring which encloses part of the gamma chain. F(1) is attached to F(0) by a central stalk formed by the gamma and epsilon chains, while a peripheral stalk is formed by the delta and b chains.</text>
</comment>
<comment type="function">
    <text evidence="10 13">F(1)F(0) ATP synthase produces ATP from ADP in the presence of a proton or sodium gradient. F-type ATPases consist of two structural domains, F(1) containing the extramembraneous catalytic core and F(0) containing the membrane proton channel, linked together by a central stalk and a peripheral stalk. During catalysis, ATP synthesis in the catalytic domain of F(1) is coupled via a rotary mechanism of the central stalk subunits to proton translocation.</text>
</comment>
<dbReference type="Pfam" id="PF00430">
    <property type="entry name" value="ATP-synt_B"/>
    <property type="match status" value="1"/>
</dbReference>
<evidence type="ECO:0000256" key="4">
    <source>
        <dbReference type="ARBA" id="ARBA00022692"/>
    </source>
</evidence>
<feature type="region of interest" description="Disordered" evidence="15">
    <location>
        <begin position="245"/>
        <end position="271"/>
    </location>
</feature>
<evidence type="ECO:0000256" key="7">
    <source>
        <dbReference type="ARBA" id="ARBA00023065"/>
    </source>
</evidence>
<name>A0ABS1CJ28_9GAMM</name>
<comment type="subcellular location">
    <subcellularLocation>
        <location evidence="13">Cell membrane</location>
        <topology evidence="13">Single-pass membrane protein</topology>
    </subcellularLocation>
    <subcellularLocation>
        <location evidence="12">Endomembrane system</location>
        <topology evidence="12">Single-pass membrane protein</topology>
    </subcellularLocation>
</comment>
<evidence type="ECO:0000256" key="10">
    <source>
        <dbReference type="ARBA" id="ARBA00025198"/>
    </source>
</evidence>
<dbReference type="Proteomes" id="UP000748752">
    <property type="component" value="Unassembled WGS sequence"/>
</dbReference>